<gene>
    <name evidence="1" type="ORF">SCO02_20770</name>
</gene>
<dbReference type="Gene3D" id="3.40.630.30">
    <property type="match status" value="1"/>
</dbReference>
<evidence type="ECO:0000313" key="2">
    <source>
        <dbReference type="Proteomes" id="UP000321839"/>
    </source>
</evidence>
<organism evidence="1 2">
    <name type="scientific">Staphylococcus ureilyticus</name>
    <name type="common">Staphylococcus cohnii subsp. urealyticus</name>
    <dbReference type="NCBI Taxonomy" id="94138"/>
    <lineage>
        <taxon>Bacteria</taxon>
        <taxon>Bacillati</taxon>
        <taxon>Bacillota</taxon>
        <taxon>Bacilli</taxon>
        <taxon>Bacillales</taxon>
        <taxon>Staphylococcaceae</taxon>
        <taxon>Staphylococcus</taxon>
        <taxon>Staphylococcus cohnii species complex</taxon>
    </lineage>
</organism>
<protein>
    <recommendedName>
        <fullName evidence="3">GNAT family N-acetyltransferase</fullName>
    </recommendedName>
</protein>
<sequence>MKIDDTYVFDSNDLEDFITIYHSNGWMGHNKEKIKTIFNASTHIVVAKHNGSAIGLARALSDGVFNAAIYDVIVDQS</sequence>
<reference evidence="1 2" key="1">
    <citation type="submission" date="2019-07" db="EMBL/GenBank/DDBJ databases">
        <title>Whole genome shotgun sequence of Staphylococcus cohnii subsp. urealyticus NBRC 109766.</title>
        <authorList>
            <person name="Hosoyama A."/>
            <person name="Uohara A."/>
            <person name="Ohji S."/>
            <person name="Ichikawa N."/>
        </authorList>
    </citation>
    <scope>NUCLEOTIDE SEQUENCE [LARGE SCALE GENOMIC DNA]</scope>
    <source>
        <strain evidence="1 2">NBRC 109766</strain>
    </source>
</reference>
<dbReference type="InterPro" id="IPR016181">
    <property type="entry name" value="Acyl_CoA_acyltransferase"/>
</dbReference>
<comment type="caution">
    <text evidence="1">The sequence shown here is derived from an EMBL/GenBank/DDBJ whole genome shotgun (WGS) entry which is preliminary data.</text>
</comment>
<dbReference type="Proteomes" id="UP000321839">
    <property type="component" value="Unassembled WGS sequence"/>
</dbReference>
<dbReference type="RefSeq" id="WP_311201885.1">
    <property type="nucleotide sequence ID" value="NZ_JAMCAG010000003.1"/>
</dbReference>
<dbReference type="SUPFAM" id="SSF55729">
    <property type="entry name" value="Acyl-CoA N-acyltransferases (Nat)"/>
    <property type="match status" value="1"/>
</dbReference>
<keyword evidence="2" id="KW-1185">Reference proteome</keyword>
<dbReference type="EMBL" id="BKAW01000009">
    <property type="protein sequence ID" value="GEQ03636.1"/>
    <property type="molecule type" value="Genomic_DNA"/>
</dbReference>
<dbReference type="AlphaFoldDB" id="A0AB34AJY8"/>
<evidence type="ECO:0000313" key="1">
    <source>
        <dbReference type="EMBL" id="GEQ03636.1"/>
    </source>
</evidence>
<accession>A0AB34AJY8</accession>
<proteinExistence type="predicted"/>
<name>A0AB34AJY8_STAUR</name>
<evidence type="ECO:0008006" key="3">
    <source>
        <dbReference type="Google" id="ProtNLM"/>
    </source>
</evidence>